<evidence type="ECO:0000256" key="2">
    <source>
        <dbReference type="ARBA" id="ARBA00022473"/>
    </source>
</evidence>
<gene>
    <name evidence="6" type="ORF">MGAL_10B077910</name>
</gene>
<feature type="region of interest" description="Disordered" evidence="5">
    <location>
        <begin position="237"/>
        <end position="264"/>
    </location>
</feature>
<keyword evidence="3" id="KW-0539">Nucleus</keyword>
<dbReference type="GO" id="GO:0005634">
    <property type="term" value="C:nucleus"/>
    <property type="evidence" value="ECO:0007669"/>
    <property type="project" value="UniProtKB-SubCell"/>
</dbReference>
<evidence type="ECO:0000313" key="7">
    <source>
        <dbReference type="Proteomes" id="UP000596742"/>
    </source>
</evidence>
<evidence type="ECO:0000313" key="6">
    <source>
        <dbReference type="EMBL" id="VDI07842.1"/>
    </source>
</evidence>
<organism evidence="6 7">
    <name type="scientific">Mytilus galloprovincialis</name>
    <name type="common">Mediterranean mussel</name>
    <dbReference type="NCBI Taxonomy" id="29158"/>
    <lineage>
        <taxon>Eukaryota</taxon>
        <taxon>Metazoa</taxon>
        <taxon>Spiralia</taxon>
        <taxon>Lophotrochozoa</taxon>
        <taxon>Mollusca</taxon>
        <taxon>Bivalvia</taxon>
        <taxon>Autobranchia</taxon>
        <taxon>Pteriomorphia</taxon>
        <taxon>Mytilida</taxon>
        <taxon>Mytiloidea</taxon>
        <taxon>Mytilidae</taxon>
        <taxon>Mytilinae</taxon>
        <taxon>Mytilus</taxon>
    </lineage>
</organism>
<dbReference type="PRINTS" id="PR02064">
    <property type="entry name" value="DONSON"/>
</dbReference>
<evidence type="ECO:0000256" key="3">
    <source>
        <dbReference type="ARBA" id="ARBA00023242"/>
    </source>
</evidence>
<comment type="subcellular location">
    <subcellularLocation>
        <location evidence="1">Nucleus</location>
    </subcellularLocation>
</comment>
<evidence type="ECO:0000256" key="4">
    <source>
        <dbReference type="ARBA" id="ARBA00025806"/>
    </source>
</evidence>
<proteinExistence type="inferred from homology"/>
<accession>A0A8B6CRD4</accession>
<protein>
    <submittedName>
        <fullName evidence="6">Uncharacterized protein</fullName>
    </submittedName>
</protein>
<dbReference type="EMBL" id="UYJE01002108">
    <property type="protein sequence ID" value="VDI07842.1"/>
    <property type="molecule type" value="Genomic_DNA"/>
</dbReference>
<feature type="compositionally biased region" description="Basic and acidic residues" evidence="5">
    <location>
        <begin position="237"/>
        <end position="249"/>
    </location>
</feature>
<comment type="similarity">
    <text evidence="4">Belongs to the DONSON family.</text>
</comment>
<comment type="caution">
    <text evidence="6">The sequence shown here is derived from an EMBL/GenBank/DDBJ whole genome shotgun (WGS) entry which is preliminary data.</text>
</comment>
<dbReference type="OrthoDB" id="534063at2759"/>
<keyword evidence="7" id="KW-1185">Reference proteome</keyword>
<dbReference type="PANTHER" id="PTHR12972:SF0">
    <property type="entry name" value="PROTEIN DOWNSTREAM NEIGHBOR OF SON"/>
    <property type="match status" value="1"/>
</dbReference>
<dbReference type="GO" id="GO:0033260">
    <property type="term" value="P:nuclear DNA replication"/>
    <property type="evidence" value="ECO:0007669"/>
    <property type="project" value="TreeGrafter"/>
</dbReference>
<sequence length="408" mass="46331">MDKKTLKNSDYSPKNFRETPEQYNLKQRSNKHKNTMNMSEYAQQLAPWIHQYRLWTAISTLPPTFPQQAMSCMQFGGQQTFQSFGSAPVYPTTNPIIHNQIGATPQNRNQRNVSTGQGTTTNRLGSALRPDFQVMRRSSIDLLQEDVQKSLQNEWTESFSSAFHQMRAQQCPYFYVCTHQFSVLFRAKGLAGSSSMCAFLTPTTRGLRESLKNEDIEFSMPVLDNKKRKSAESLLELEKENQEITDKSKSTPNPKDEEEEDEDLIDTDEGAHVWLESIGLDKKSFPSLDPNKVKIQREGFRVIDNRPESLVYVEGTSVHGLFNFLLNCRSCIATSGPQAGVPPSILSPSSFKGAALKSHKVKHFIARQPDVDGNIRQVHILEVAGQFFHIMYKPYHLSYIGLKTRTLV</sequence>
<feature type="region of interest" description="Disordered" evidence="5">
    <location>
        <begin position="1"/>
        <end position="22"/>
    </location>
</feature>
<dbReference type="InterPro" id="IPR024861">
    <property type="entry name" value="Donson"/>
</dbReference>
<keyword evidence="2" id="KW-0217">Developmental protein</keyword>
<name>A0A8B6CRD4_MYTGA</name>
<reference evidence="6" key="1">
    <citation type="submission" date="2018-11" db="EMBL/GenBank/DDBJ databases">
        <authorList>
            <person name="Alioto T."/>
            <person name="Alioto T."/>
        </authorList>
    </citation>
    <scope>NUCLEOTIDE SEQUENCE</scope>
</reference>
<dbReference type="PANTHER" id="PTHR12972">
    <property type="entry name" value="DOWNSTREAM NEIGHBOR OF SON"/>
    <property type="match status" value="1"/>
</dbReference>
<dbReference type="AlphaFoldDB" id="A0A8B6CRD4"/>
<feature type="compositionally biased region" description="Polar residues" evidence="5">
    <location>
        <begin position="106"/>
        <end position="124"/>
    </location>
</feature>
<feature type="region of interest" description="Disordered" evidence="5">
    <location>
        <begin position="106"/>
        <end position="125"/>
    </location>
</feature>
<dbReference type="Proteomes" id="UP000596742">
    <property type="component" value="Unassembled WGS sequence"/>
</dbReference>
<evidence type="ECO:0000256" key="5">
    <source>
        <dbReference type="SAM" id="MobiDB-lite"/>
    </source>
</evidence>
<evidence type="ECO:0000256" key="1">
    <source>
        <dbReference type="ARBA" id="ARBA00004123"/>
    </source>
</evidence>